<dbReference type="PROSITE" id="PS50071">
    <property type="entry name" value="HOMEOBOX_2"/>
    <property type="match status" value="1"/>
</dbReference>
<evidence type="ECO:0000256" key="10">
    <source>
        <dbReference type="ARBA" id="ARBA00023242"/>
    </source>
</evidence>
<dbReference type="InterPro" id="IPR009057">
    <property type="entry name" value="Homeodomain-like_sf"/>
</dbReference>
<evidence type="ECO:0000256" key="4">
    <source>
        <dbReference type="ARBA" id="ARBA00022737"/>
    </source>
</evidence>
<dbReference type="GO" id="GO:0000977">
    <property type="term" value="F:RNA polymerase II transcription regulatory region sequence-specific DNA binding"/>
    <property type="evidence" value="ECO:0007669"/>
    <property type="project" value="TreeGrafter"/>
</dbReference>
<feature type="DNA-binding region" description="Homeobox" evidence="11">
    <location>
        <begin position="985"/>
        <end position="1044"/>
    </location>
</feature>
<dbReference type="FunFam" id="1.10.10.60:FF:000298">
    <property type="entry name" value="Homeobox protein cut-like"/>
    <property type="match status" value="1"/>
</dbReference>
<evidence type="ECO:0000313" key="17">
    <source>
        <dbReference type="EMBL" id="RWS29864.1"/>
    </source>
</evidence>
<feature type="domain" description="CUT" evidence="16">
    <location>
        <begin position="221"/>
        <end position="308"/>
    </location>
</feature>
<reference evidence="17 18" key="1">
    <citation type="journal article" date="2018" name="Gigascience">
        <title>Genomes of trombidid mites reveal novel predicted allergens and laterally-transferred genes associated with secondary metabolism.</title>
        <authorList>
            <person name="Dong X."/>
            <person name="Chaisiri K."/>
            <person name="Xia D."/>
            <person name="Armstrong S.D."/>
            <person name="Fang Y."/>
            <person name="Donnelly M.J."/>
            <person name="Kadowaki T."/>
            <person name="McGarry J.W."/>
            <person name="Darby A.C."/>
            <person name="Makepeace B.L."/>
        </authorList>
    </citation>
    <scope>NUCLEOTIDE SEQUENCE [LARGE SCALE GENOMIC DNA]</scope>
    <source>
        <strain evidence="17">UoL-UT</strain>
    </source>
</reference>
<evidence type="ECO:0000259" key="15">
    <source>
        <dbReference type="PROSITE" id="PS50071"/>
    </source>
</evidence>
<feature type="non-terminal residue" evidence="17">
    <location>
        <position position="1107"/>
    </location>
</feature>
<evidence type="ECO:0000256" key="12">
    <source>
        <dbReference type="RuleBase" id="RU000682"/>
    </source>
</evidence>
<dbReference type="InterPro" id="IPR003350">
    <property type="entry name" value="CUT_dom"/>
</dbReference>
<dbReference type="PROSITE" id="PS51042">
    <property type="entry name" value="CUT"/>
    <property type="match status" value="3"/>
</dbReference>
<proteinExistence type="inferred from homology"/>
<feature type="domain" description="CUT" evidence="16">
    <location>
        <begin position="831"/>
        <end position="918"/>
    </location>
</feature>
<dbReference type="Gene3D" id="1.10.260.40">
    <property type="entry name" value="lambda repressor-like DNA-binding domains"/>
    <property type="match status" value="3"/>
</dbReference>
<evidence type="ECO:0000256" key="3">
    <source>
        <dbReference type="ARBA" id="ARBA00022553"/>
    </source>
</evidence>
<feature type="compositionally biased region" description="Polar residues" evidence="14">
    <location>
        <begin position="766"/>
        <end position="820"/>
    </location>
</feature>
<evidence type="ECO:0000256" key="1">
    <source>
        <dbReference type="ARBA" id="ARBA00004123"/>
    </source>
</evidence>
<dbReference type="FunFam" id="1.10.260.40:FF:000004">
    <property type="entry name" value="Cut-like homeobox 1a"/>
    <property type="match status" value="1"/>
</dbReference>
<keyword evidence="8 11" id="KW-0371">Homeobox</keyword>
<dbReference type="SUPFAM" id="SSF47413">
    <property type="entry name" value="lambda repressor-like DNA-binding domains"/>
    <property type="match status" value="3"/>
</dbReference>
<evidence type="ECO:0000256" key="9">
    <source>
        <dbReference type="ARBA" id="ARBA00023163"/>
    </source>
</evidence>
<dbReference type="SUPFAM" id="SSF46689">
    <property type="entry name" value="Homeodomain-like"/>
    <property type="match status" value="1"/>
</dbReference>
<feature type="non-terminal residue" evidence="17">
    <location>
        <position position="1"/>
    </location>
</feature>
<dbReference type="Pfam" id="PF00046">
    <property type="entry name" value="Homeodomain"/>
    <property type="match status" value="1"/>
</dbReference>
<feature type="compositionally biased region" description="Polar residues" evidence="14">
    <location>
        <begin position="166"/>
        <end position="175"/>
    </location>
</feature>
<evidence type="ECO:0008006" key="19">
    <source>
        <dbReference type="Google" id="ProtNLM"/>
    </source>
</evidence>
<dbReference type="VEuPathDB" id="VectorBase:LDEU002176"/>
<dbReference type="InterPro" id="IPR010982">
    <property type="entry name" value="Lambda_DNA-bd_dom_sf"/>
</dbReference>
<dbReference type="EMBL" id="NCKV01000736">
    <property type="protein sequence ID" value="RWS29864.1"/>
    <property type="molecule type" value="Genomic_DNA"/>
</dbReference>
<feature type="region of interest" description="Disordered" evidence="14">
    <location>
        <begin position="739"/>
        <end position="820"/>
    </location>
</feature>
<dbReference type="InterPro" id="IPR017970">
    <property type="entry name" value="Homeobox_CS"/>
</dbReference>
<dbReference type="OrthoDB" id="10257567at2759"/>
<evidence type="ECO:0000256" key="5">
    <source>
        <dbReference type="ARBA" id="ARBA00023015"/>
    </source>
</evidence>
<evidence type="ECO:0000256" key="13">
    <source>
        <dbReference type="SAM" id="Coils"/>
    </source>
</evidence>
<dbReference type="FunFam" id="1.10.260.40:FF:000027">
    <property type="entry name" value="Homeobox protein cut-like"/>
    <property type="match status" value="1"/>
</dbReference>
<organism evidence="17 18">
    <name type="scientific">Leptotrombidium deliense</name>
    <dbReference type="NCBI Taxonomy" id="299467"/>
    <lineage>
        <taxon>Eukaryota</taxon>
        <taxon>Metazoa</taxon>
        <taxon>Ecdysozoa</taxon>
        <taxon>Arthropoda</taxon>
        <taxon>Chelicerata</taxon>
        <taxon>Arachnida</taxon>
        <taxon>Acari</taxon>
        <taxon>Acariformes</taxon>
        <taxon>Trombidiformes</taxon>
        <taxon>Prostigmata</taxon>
        <taxon>Anystina</taxon>
        <taxon>Parasitengona</taxon>
        <taxon>Trombiculoidea</taxon>
        <taxon>Trombiculidae</taxon>
        <taxon>Leptotrombidium</taxon>
    </lineage>
</organism>
<keyword evidence="6 13" id="KW-0175">Coiled coil</keyword>
<feature type="region of interest" description="Disordered" evidence="14">
    <location>
        <begin position="521"/>
        <end position="543"/>
    </location>
</feature>
<dbReference type="Pfam" id="PF02376">
    <property type="entry name" value="CUT"/>
    <property type="match status" value="3"/>
</dbReference>
<comment type="caution">
    <text evidence="17">The sequence shown here is derived from an EMBL/GenBank/DDBJ whole genome shotgun (WGS) entry which is preliminary data.</text>
</comment>
<dbReference type="PANTHER" id="PTHR14043:SF2">
    <property type="entry name" value="HOMEOBOX PROTEIN CUT"/>
    <property type="match status" value="1"/>
</dbReference>
<dbReference type="Gene3D" id="1.10.10.60">
    <property type="entry name" value="Homeodomain-like"/>
    <property type="match status" value="1"/>
</dbReference>
<evidence type="ECO:0000256" key="6">
    <source>
        <dbReference type="ARBA" id="ARBA00023054"/>
    </source>
</evidence>
<keyword evidence="9" id="KW-0804">Transcription</keyword>
<evidence type="ECO:0000256" key="2">
    <source>
        <dbReference type="ARBA" id="ARBA00008190"/>
    </source>
</evidence>
<evidence type="ECO:0000256" key="8">
    <source>
        <dbReference type="ARBA" id="ARBA00023155"/>
    </source>
</evidence>
<dbReference type="GO" id="GO:0005634">
    <property type="term" value="C:nucleus"/>
    <property type="evidence" value="ECO:0007669"/>
    <property type="project" value="UniProtKB-SubCell"/>
</dbReference>
<keyword evidence="5" id="KW-0805">Transcription regulation</keyword>
<feature type="region of interest" description="Disordered" evidence="14">
    <location>
        <begin position="337"/>
        <end position="406"/>
    </location>
</feature>
<feature type="compositionally biased region" description="Polar residues" evidence="14">
    <location>
        <begin position="739"/>
        <end position="758"/>
    </location>
</feature>
<accession>A0A443SQR9</accession>
<dbReference type="STRING" id="299467.A0A443SQR9"/>
<dbReference type="GO" id="GO:0000981">
    <property type="term" value="F:DNA-binding transcription factor activity, RNA polymerase II-specific"/>
    <property type="evidence" value="ECO:0007669"/>
    <property type="project" value="InterPro"/>
</dbReference>
<feature type="compositionally biased region" description="Polar residues" evidence="14">
    <location>
        <begin position="344"/>
        <end position="364"/>
    </location>
</feature>
<evidence type="ECO:0000259" key="16">
    <source>
        <dbReference type="PROSITE" id="PS51042"/>
    </source>
</evidence>
<sequence>ISQLEEVLSEKDDLIKRLERKLDKQKDYDDIKRELSSLKEDGRSSSNGDGEHKPLELYLLEKTKALQSENAALKAANAELSGIECFNIYSRAKKGQRLRKYCSIGSLPRHLIPPLFPPLQNVEAFGSLLGEEIVNSYAKTFKREPADVNSSASPSRPASADDAKSVTSDGSPRSSSAINCNEENNMNCSNSAASVAEGNTSSSSPSIQLSLQKLQECLRQNVDKYMNETLNTLSISRCVRELLSVHNIGQRLFAKYILGLSQGTVSELLSKPKPWDKLTEKGRDSYRKMHAWAADENCIYLLKSLVPRKGKNGKETSSLKQDDTAAEERIQQILSEAQRAMITPNRSNSGRVVSVTPNGEQTPTKSEKTDCETSSDNGDERSDRRSPISSSSFVNTYRKLQKKDNDDMPNEMVARIYQAELAKLIGQQVEEGFRHPQAIGYERTQDEIRQALAIYHQELSRLSHLASSGSSALHASNSEAFARFTAASAAAAAAGLVNGANYLGLPQLLDTNLALDARVRSDKSNVNSGSGKETPRDSYCGNDEVRHHNSAFLLNNNSPMFANNANSSEMNATVAEDLSAAASPLQRMQSITNSLLTQSSTPSTPSTTHRPAKAVLPPITQQQFDQYNNLNTEDIVKRVKEQLSQYSISQRLFGESVLGLSQGSVSDLLARPKPWHMLTQKGREPFIRMKMFLEDDNAVHKLVASQYKIAPEKLMRTGGFVSGASNASIISANQQNMSPNAAFNASNPSKPSNTLRNSDSVKSEYRQTASPVFADTSGNRSSASTPEHNLHVNTSATHSPPTGVQNYSSRRLTQQNTSRGSFSSIIQPSVYEMAALTTDLDTQAITTKIKETLMAHNIGQKIFGEVVLGLSQGSVSELLSKPKPWHMLSIKGREPFIRMQLWLTDPLNIEKLQTLKNERREANKRRRTNVDESISCNKSSQEISIYNFNSNNNNYNTLLSSGTSIAPGLTSSNNSSNAAYGAPSAKKPRILFSEEQKEALRLAFSMDPYPSTATIEFLATELVLSVRTITNWFHNHRMRLKQVNSANVDETSMSGSNQLPYNLGRDGVCFDAVQFRMLLSQRLSDIKLNNNGAQSSVLNKPKYSNVY</sequence>
<dbReference type="PROSITE" id="PS00027">
    <property type="entry name" value="HOMEOBOX_1"/>
    <property type="match status" value="1"/>
</dbReference>
<keyword evidence="4" id="KW-0677">Repeat</keyword>
<evidence type="ECO:0000256" key="7">
    <source>
        <dbReference type="ARBA" id="ARBA00023125"/>
    </source>
</evidence>
<dbReference type="CDD" id="cd00086">
    <property type="entry name" value="homeodomain"/>
    <property type="match status" value="1"/>
</dbReference>
<dbReference type="AlphaFoldDB" id="A0A443SQR9"/>
<keyword evidence="3" id="KW-0597">Phosphoprotein</keyword>
<evidence type="ECO:0000256" key="14">
    <source>
        <dbReference type="SAM" id="MobiDB-lite"/>
    </source>
</evidence>
<keyword evidence="10 11" id="KW-0539">Nucleus</keyword>
<feature type="domain" description="CUT" evidence="16">
    <location>
        <begin position="621"/>
        <end position="708"/>
    </location>
</feature>
<comment type="similarity">
    <text evidence="2">Belongs to the CUT homeobox family.</text>
</comment>
<dbReference type="SMART" id="SM00389">
    <property type="entry name" value="HOX"/>
    <property type="match status" value="1"/>
</dbReference>
<dbReference type="GO" id="GO:0030154">
    <property type="term" value="P:cell differentiation"/>
    <property type="evidence" value="ECO:0007669"/>
    <property type="project" value="UniProtKB-ARBA"/>
</dbReference>
<comment type="subcellular location">
    <subcellularLocation>
        <location evidence="1 11 12">Nucleus</location>
    </subcellularLocation>
</comment>
<protein>
    <recommendedName>
        <fullName evidence="19">Homeobox protein cut-like</fullName>
    </recommendedName>
</protein>
<evidence type="ECO:0000256" key="11">
    <source>
        <dbReference type="PROSITE-ProRule" id="PRU00108"/>
    </source>
</evidence>
<keyword evidence="7 11" id="KW-0238">DNA-binding</keyword>
<dbReference type="SMART" id="SM01109">
    <property type="entry name" value="CUT"/>
    <property type="match status" value="3"/>
</dbReference>
<gene>
    <name evidence="17" type="ORF">B4U80_09635</name>
</gene>
<dbReference type="PANTHER" id="PTHR14043">
    <property type="entry name" value="CCAAT DISPLACEMENT PROTEIN-RELATED"/>
    <property type="match status" value="1"/>
</dbReference>
<feature type="region of interest" description="Disordered" evidence="14">
    <location>
        <begin position="144"/>
        <end position="183"/>
    </location>
</feature>
<dbReference type="Proteomes" id="UP000288716">
    <property type="component" value="Unassembled WGS sequence"/>
</dbReference>
<feature type="domain" description="Homeobox" evidence="15">
    <location>
        <begin position="983"/>
        <end position="1043"/>
    </location>
</feature>
<keyword evidence="18" id="KW-1185">Reference proteome</keyword>
<feature type="coiled-coil region" evidence="13">
    <location>
        <begin position="1"/>
        <end position="41"/>
    </location>
</feature>
<name>A0A443SQR9_9ACAR</name>
<dbReference type="FunFam" id="1.10.260.40:FF:000010">
    <property type="entry name" value="Cut-like homeobox 1a"/>
    <property type="match status" value="1"/>
</dbReference>
<evidence type="ECO:0000313" key="18">
    <source>
        <dbReference type="Proteomes" id="UP000288716"/>
    </source>
</evidence>
<dbReference type="InterPro" id="IPR001356">
    <property type="entry name" value="HD"/>
</dbReference>